<proteinExistence type="inferred from homology"/>
<keyword evidence="3" id="KW-0540">Nuclease</keyword>
<dbReference type="GO" id="GO:0006281">
    <property type="term" value="P:DNA repair"/>
    <property type="evidence" value="ECO:0007669"/>
    <property type="project" value="UniProtKB-KW"/>
</dbReference>
<evidence type="ECO:0000256" key="7">
    <source>
        <dbReference type="ARBA" id="ARBA00022801"/>
    </source>
</evidence>
<dbReference type="EMBL" id="LJUJ01000003">
    <property type="protein sequence ID" value="KPK64334.1"/>
    <property type="molecule type" value="Genomic_DNA"/>
</dbReference>
<evidence type="ECO:0000256" key="6">
    <source>
        <dbReference type="ARBA" id="ARBA00022763"/>
    </source>
</evidence>
<keyword evidence="11" id="KW-0234">DNA repair</keyword>
<keyword evidence="8" id="KW-0460">Magnesium</keyword>
<dbReference type="Gene3D" id="3.30.420.10">
    <property type="entry name" value="Ribonuclease H-like superfamily/Ribonuclease H"/>
    <property type="match status" value="1"/>
</dbReference>
<keyword evidence="9" id="KW-0238">DNA-binding</keyword>
<dbReference type="PANTHER" id="PTHR30194">
    <property type="entry name" value="CROSSOVER JUNCTION ENDODEOXYRIBONUCLEASE RUVC"/>
    <property type="match status" value="1"/>
</dbReference>
<comment type="similarity">
    <text evidence="1">Belongs to the RuvC family.</text>
</comment>
<keyword evidence="7" id="KW-0378">Hydrolase</keyword>
<evidence type="ECO:0000256" key="3">
    <source>
        <dbReference type="ARBA" id="ARBA00022722"/>
    </source>
</evidence>
<dbReference type="Pfam" id="PF02075">
    <property type="entry name" value="RuvC"/>
    <property type="match status" value="1"/>
</dbReference>
<dbReference type="AlphaFoldDB" id="A0A0S8FUT3"/>
<name>A0A0S8FUT3_UNCW3</name>
<accession>A0A0S8FUT3</accession>
<dbReference type="SUPFAM" id="SSF53098">
    <property type="entry name" value="Ribonuclease H-like"/>
    <property type="match status" value="1"/>
</dbReference>
<keyword evidence="6" id="KW-0227">DNA damage</keyword>
<organism evidence="12 13">
    <name type="scientific">candidate division WOR_3 bacterium SM23_42</name>
    <dbReference type="NCBI Taxonomy" id="1703779"/>
    <lineage>
        <taxon>Bacteria</taxon>
        <taxon>Bacteria division WOR-3</taxon>
    </lineage>
</organism>
<dbReference type="PRINTS" id="PR00696">
    <property type="entry name" value="RSOLVASERUVC"/>
</dbReference>
<dbReference type="Proteomes" id="UP000051373">
    <property type="component" value="Unassembled WGS sequence"/>
</dbReference>
<evidence type="ECO:0000256" key="2">
    <source>
        <dbReference type="ARBA" id="ARBA00022490"/>
    </source>
</evidence>
<reference evidence="12 13" key="1">
    <citation type="journal article" date="2015" name="Microbiome">
        <title>Genomic resolution of linkages in carbon, nitrogen, and sulfur cycling among widespread estuary sediment bacteria.</title>
        <authorList>
            <person name="Baker B.J."/>
            <person name="Lazar C.S."/>
            <person name="Teske A.P."/>
            <person name="Dick G.J."/>
        </authorList>
    </citation>
    <scope>NUCLEOTIDE SEQUENCE [LARGE SCALE GENOMIC DNA]</scope>
    <source>
        <strain evidence="12">SM23_42</strain>
    </source>
</reference>
<dbReference type="GO" id="GO:0004520">
    <property type="term" value="F:DNA endonuclease activity"/>
    <property type="evidence" value="ECO:0007669"/>
    <property type="project" value="InterPro"/>
</dbReference>
<evidence type="ECO:0000256" key="1">
    <source>
        <dbReference type="ARBA" id="ARBA00009518"/>
    </source>
</evidence>
<evidence type="ECO:0000256" key="4">
    <source>
        <dbReference type="ARBA" id="ARBA00022723"/>
    </source>
</evidence>
<keyword evidence="4" id="KW-0479">Metal-binding</keyword>
<evidence type="ECO:0000313" key="13">
    <source>
        <dbReference type="Proteomes" id="UP000051373"/>
    </source>
</evidence>
<dbReference type="InterPro" id="IPR036397">
    <property type="entry name" value="RNaseH_sf"/>
</dbReference>
<evidence type="ECO:0000256" key="9">
    <source>
        <dbReference type="ARBA" id="ARBA00023125"/>
    </source>
</evidence>
<keyword evidence="2" id="KW-0963">Cytoplasm</keyword>
<protein>
    <submittedName>
        <fullName evidence="12">Uncharacterized protein</fullName>
    </submittedName>
</protein>
<evidence type="ECO:0000313" key="12">
    <source>
        <dbReference type="EMBL" id="KPK64334.1"/>
    </source>
</evidence>
<gene>
    <name evidence="12" type="ORF">AMJ83_02630</name>
</gene>
<keyword evidence="10" id="KW-0233">DNA recombination</keyword>
<evidence type="ECO:0000256" key="10">
    <source>
        <dbReference type="ARBA" id="ARBA00023172"/>
    </source>
</evidence>
<sequence length="162" mass="18005">MKLIGIDPGIAATGYSIIDEKDRITAGTIRPKHNDTYQKILEICRRIKTLVSDNTPDFVALEKVFHHKNVQSLIRSSELRGAIIVTLLSCRANIVEYTPAQIKLTTTGNGRASKKQVRYFIEKAIMKHGIRLSSHAVDAVAIAYTASRKIGSESRRRIMAGD</sequence>
<dbReference type="STRING" id="1703779.AMJ83_02630"/>
<dbReference type="GO" id="GO:0046872">
    <property type="term" value="F:metal ion binding"/>
    <property type="evidence" value="ECO:0007669"/>
    <property type="project" value="UniProtKB-KW"/>
</dbReference>
<evidence type="ECO:0000256" key="5">
    <source>
        <dbReference type="ARBA" id="ARBA00022759"/>
    </source>
</evidence>
<keyword evidence="5" id="KW-0255">Endonuclease</keyword>
<comment type="caution">
    <text evidence="12">The sequence shown here is derived from an EMBL/GenBank/DDBJ whole genome shotgun (WGS) entry which is preliminary data.</text>
</comment>
<dbReference type="GO" id="GO:0016787">
    <property type="term" value="F:hydrolase activity"/>
    <property type="evidence" value="ECO:0007669"/>
    <property type="project" value="UniProtKB-KW"/>
</dbReference>
<evidence type="ECO:0000256" key="8">
    <source>
        <dbReference type="ARBA" id="ARBA00022842"/>
    </source>
</evidence>
<evidence type="ECO:0000256" key="11">
    <source>
        <dbReference type="ARBA" id="ARBA00023204"/>
    </source>
</evidence>
<dbReference type="InterPro" id="IPR012337">
    <property type="entry name" value="RNaseH-like_sf"/>
</dbReference>
<dbReference type="GO" id="GO:0006310">
    <property type="term" value="P:DNA recombination"/>
    <property type="evidence" value="ECO:0007669"/>
    <property type="project" value="UniProtKB-KW"/>
</dbReference>
<dbReference type="InterPro" id="IPR002176">
    <property type="entry name" value="X-over_junc_endoDNase_RuvC"/>
</dbReference>
<dbReference type="PANTHER" id="PTHR30194:SF3">
    <property type="entry name" value="CROSSOVER JUNCTION ENDODEOXYRIBONUCLEASE RUVC"/>
    <property type="match status" value="1"/>
</dbReference>
<dbReference type="CDD" id="cd16962">
    <property type="entry name" value="RuvC"/>
    <property type="match status" value="1"/>
</dbReference>
<dbReference type="GO" id="GO:0003677">
    <property type="term" value="F:DNA binding"/>
    <property type="evidence" value="ECO:0007669"/>
    <property type="project" value="UniProtKB-KW"/>
</dbReference>